<dbReference type="EMBL" id="CAJOBH010223559">
    <property type="protein sequence ID" value="CAF5039038.1"/>
    <property type="molecule type" value="Genomic_DNA"/>
</dbReference>
<evidence type="ECO:0000313" key="2">
    <source>
        <dbReference type="EMBL" id="CAF5039038.1"/>
    </source>
</evidence>
<sequence>MENFSTSTAMPAGRMNNNSLTSSSHIRQGEVFEDYSQAVDNWRKKREQKRLKNVKSTDHSDDDQPIITLTAEPTSKFQETKKTINESVAKPTRMLLPPPPVPVKSKSPSPQRIKGPAKIREIFIEKPIEVRGFGFKLEGGRVQNRPIY</sequence>
<dbReference type="EMBL" id="CAJOBJ010259403">
    <property type="protein sequence ID" value="CAF5109365.1"/>
    <property type="molecule type" value="Genomic_DNA"/>
</dbReference>
<accession>A0A8S3DT50</accession>
<feature type="non-terminal residue" evidence="2">
    <location>
        <position position="148"/>
    </location>
</feature>
<feature type="region of interest" description="Disordered" evidence="1">
    <location>
        <begin position="44"/>
        <end position="117"/>
    </location>
</feature>
<proteinExistence type="predicted"/>
<evidence type="ECO:0000256" key="1">
    <source>
        <dbReference type="SAM" id="MobiDB-lite"/>
    </source>
</evidence>
<feature type="compositionally biased region" description="Basic residues" evidence="1">
    <location>
        <begin position="44"/>
        <end position="53"/>
    </location>
</feature>
<evidence type="ECO:0000313" key="4">
    <source>
        <dbReference type="Proteomes" id="UP000681967"/>
    </source>
</evidence>
<name>A0A8S3DT50_9BILA</name>
<evidence type="ECO:0000313" key="3">
    <source>
        <dbReference type="EMBL" id="CAF5109365.1"/>
    </source>
</evidence>
<feature type="region of interest" description="Disordered" evidence="1">
    <location>
        <begin position="1"/>
        <end position="24"/>
    </location>
</feature>
<dbReference type="AlphaFoldDB" id="A0A8S3DT50"/>
<dbReference type="Proteomes" id="UP000681720">
    <property type="component" value="Unassembled WGS sequence"/>
</dbReference>
<comment type="caution">
    <text evidence="2">The sequence shown here is derived from an EMBL/GenBank/DDBJ whole genome shotgun (WGS) entry which is preliminary data.</text>
</comment>
<dbReference type="Proteomes" id="UP000681967">
    <property type="component" value="Unassembled WGS sequence"/>
</dbReference>
<gene>
    <name evidence="2" type="ORF">BYL167_LOCUS56714</name>
    <name evidence="3" type="ORF">GIL414_LOCUS63099</name>
</gene>
<organism evidence="2 4">
    <name type="scientific">Rotaria magnacalcarata</name>
    <dbReference type="NCBI Taxonomy" id="392030"/>
    <lineage>
        <taxon>Eukaryota</taxon>
        <taxon>Metazoa</taxon>
        <taxon>Spiralia</taxon>
        <taxon>Gnathifera</taxon>
        <taxon>Rotifera</taxon>
        <taxon>Eurotatoria</taxon>
        <taxon>Bdelloidea</taxon>
        <taxon>Philodinida</taxon>
        <taxon>Philodinidae</taxon>
        <taxon>Rotaria</taxon>
    </lineage>
</organism>
<protein>
    <submittedName>
        <fullName evidence="2">Uncharacterized protein</fullName>
    </submittedName>
</protein>
<reference evidence="2" key="1">
    <citation type="submission" date="2021-02" db="EMBL/GenBank/DDBJ databases">
        <authorList>
            <person name="Nowell W R."/>
        </authorList>
    </citation>
    <scope>NUCLEOTIDE SEQUENCE</scope>
</reference>